<name>A0AAV9DZ42_ACOCL</name>
<protein>
    <submittedName>
        <fullName evidence="1">Uncharacterized protein</fullName>
    </submittedName>
</protein>
<organism evidence="1 2">
    <name type="scientific">Acorus calamus</name>
    <name type="common">Sweet flag</name>
    <dbReference type="NCBI Taxonomy" id="4465"/>
    <lineage>
        <taxon>Eukaryota</taxon>
        <taxon>Viridiplantae</taxon>
        <taxon>Streptophyta</taxon>
        <taxon>Embryophyta</taxon>
        <taxon>Tracheophyta</taxon>
        <taxon>Spermatophyta</taxon>
        <taxon>Magnoliopsida</taxon>
        <taxon>Liliopsida</taxon>
        <taxon>Acoraceae</taxon>
        <taxon>Acorus</taxon>
    </lineage>
</organism>
<dbReference type="AlphaFoldDB" id="A0AAV9DZ42"/>
<gene>
    <name evidence="1" type="ORF">QJS10_CPA10g01838</name>
</gene>
<comment type="caution">
    <text evidence="1">The sequence shown here is derived from an EMBL/GenBank/DDBJ whole genome shotgun (WGS) entry which is preliminary data.</text>
</comment>
<proteinExistence type="predicted"/>
<reference evidence="1" key="1">
    <citation type="journal article" date="2023" name="Nat. Commun.">
        <title>Diploid and tetraploid genomes of Acorus and the evolution of monocots.</title>
        <authorList>
            <person name="Ma L."/>
            <person name="Liu K.W."/>
            <person name="Li Z."/>
            <person name="Hsiao Y.Y."/>
            <person name="Qi Y."/>
            <person name="Fu T."/>
            <person name="Tang G.D."/>
            <person name="Zhang D."/>
            <person name="Sun W.H."/>
            <person name="Liu D.K."/>
            <person name="Li Y."/>
            <person name="Chen G.Z."/>
            <person name="Liu X.D."/>
            <person name="Liao X.Y."/>
            <person name="Jiang Y.T."/>
            <person name="Yu X."/>
            <person name="Hao Y."/>
            <person name="Huang J."/>
            <person name="Zhao X.W."/>
            <person name="Ke S."/>
            <person name="Chen Y.Y."/>
            <person name="Wu W.L."/>
            <person name="Hsu J.L."/>
            <person name="Lin Y.F."/>
            <person name="Huang M.D."/>
            <person name="Li C.Y."/>
            <person name="Huang L."/>
            <person name="Wang Z.W."/>
            <person name="Zhao X."/>
            <person name="Zhong W.Y."/>
            <person name="Peng D.H."/>
            <person name="Ahmad S."/>
            <person name="Lan S."/>
            <person name="Zhang J.S."/>
            <person name="Tsai W.C."/>
            <person name="Van de Peer Y."/>
            <person name="Liu Z.J."/>
        </authorList>
    </citation>
    <scope>NUCLEOTIDE SEQUENCE</scope>
    <source>
        <strain evidence="1">CP</strain>
    </source>
</reference>
<dbReference type="Proteomes" id="UP001180020">
    <property type="component" value="Unassembled WGS sequence"/>
</dbReference>
<keyword evidence="2" id="KW-1185">Reference proteome</keyword>
<evidence type="ECO:0000313" key="1">
    <source>
        <dbReference type="EMBL" id="KAK1306385.1"/>
    </source>
</evidence>
<reference evidence="1" key="2">
    <citation type="submission" date="2023-06" db="EMBL/GenBank/DDBJ databases">
        <authorList>
            <person name="Ma L."/>
            <person name="Liu K.-W."/>
            <person name="Li Z."/>
            <person name="Hsiao Y.-Y."/>
            <person name="Qi Y."/>
            <person name="Fu T."/>
            <person name="Tang G."/>
            <person name="Zhang D."/>
            <person name="Sun W.-H."/>
            <person name="Liu D.-K."/>
            <person name="Li Y."/>
            <person name="Chen G.-Z."/>
            <person name="Liu X.-D."/>
            <person name="Liao X.-Y."/>
            <person name="Jiang Y.-T."/>
            <person name="Yu X."/>
            <person name="Hao Y."/>
            <person name="Huang J."/>
            <person name="Zhao X.-W."/>
            <person name="Ke S."/>
            <person name="Chen Y.-Y."/>
            <person name="Wu W.-L."/>
            <person name="Hsu J.-L."/>
            <person name="Lin Y.-F."/>
            <person name="Huang M.-D."/>
            <person name="Li C.-Y."/>
            <person name="Huang L."/>
            <person name="Wang Z.-W."/>
            <person name="Zhao X."/>
            <person name="Zhong W.-Y."/>
            <person name="Peng D.-H."/>
            <person name="Ahmad S."/>
            <person name="Lan S."/>
            <person name="Zhang J.-S."/>
            <person name="Tsai W.-C."/>
            <person name="Van De Peer Y."/>
            <person name="Liu Z.-J."/>
        </authorList>
    </citation>
    <scope>NUCLEOTIDE SEQUENCE</scope>
    <source>
        <strain evidence="1">CP</strain>
        <tissue evidence="1">Leaves</tissue>
    </source>
</reference>
<sequence length="69" mass="7875">MDDMGITPDTGTFNIIAAYHDKASSDQLYPHSYINVKEEEAVMIISDDVIRLLDEMIRRRCKPDLQMGS</sequence>
<accession>A0AAV9DZ42</accession>
<evidence type="ECO:0000313" key="2">
    <source>
        <dbReference type="Proteomes" id="UP001180020"/>
    </source>
</evidence>
<dbReference type="EMBL" id="JAUJYO010000010">
    <property type="protein sequence ID" value="KAK1306385.1"/>
    <property type="molecule type" value="Genomic_DNA"/>
</dbReference>